<gene>
    <name evidence="6" type="ORF">AAP_03613</name>
</gene>
<evidence type="ECO:0000313" key="7">
    <source>
        <dbReference type="Proteomes" id="UP000242877"/>
    </source>
</evidence>
<dbReference type="PANTHER" id="PTHR12112">
    <property type="entry name" value="BNIP - RELATED"/>
    <property type="match status" value="1"/>
</dbReference>
<protein>
    <submittedName>
        <fullName evidence="6">Exopolyphosphatase</fullName>
    </submittedName>
</protein>
<dbReference type="Gene3D" id="3.10.310.20">
    <property type="entry name" value="DHHA2 domain"/>
    <property type="match status" value="1"/>
</dbReference>
<dbReference type="GO" id="GO:0005737">
    <property type="term" value="C:cytoplasm"/>
    <property type="evidence" value="ECO:0007669"/>
    <property type="project" value="InterPro"/>
</dbReference>
<keyword evidence="2" id="KW-0479">Metal-binding</keyword>
<comment type="caution">
    <text evidence="6">The sequence shown here is derived from an EMBL/GenBank/DDBJ whole genome shotgun (WGS) entry which is preliminary data.</text>
</comment>
<keyword evidence="3" id="KW-0378">Hydrolase</keyword>
<dbReference type="AlphaFoldDB" id="A0A167Y835"/>
<dbReference type="VEuPathDB" id="FungiDB:AAP_03613"/>
<dbReference type="EMBL" id="AZGZ01000015">
    <property type="protein sequence ID" value="KZZ90972.1"/>
    <property type="molecule type" value="Genomic_DNA"/>
</dbReference>
<evidence type="ECO:0000259" key="5">
    <source>
        <dbReference type="SMART" id="SM01131"/>
    </source>
</evidence>
<dbReference type="InterPro" id="IPR004097">
    <property type="entry name" value="DHHA2"/>
</dbReference>
<evidence type="ECO:0000313" key="6">
    <source>
        <dbReference type="EMBL" id="KZZ90972.1"/>
    </source>
</evidence>
<dbReference type="Proteomes" id="UP000242877">
    <property type="component" value="Unassembled WGS sequence"/>
</dbReference>
<evidence type="ECO:0000256" key="4">
    <source>
        <dbReference type="ARBA" id="ARBA00023211"/>
    </source>
</evidence>
<sequence>MVTYRRQDIFRFLKQAVTSAASLATRSGPATPQTFVFGNTSADLDSIVSSIIYSYFATNSARQYIPIVNLPDVASGVDLRRLRPELMVALKLALTTTSGAVPGDNDAKAEASILKEGLLTTLDLRRILEQGADRGKQHLNVMMVDWNALPHLPNGHGIPGLSDVLKDNLDLSVVGCIDHHFDEEFVPPAKPSNPDPRRIQIPVGSCTSLVVNELRGKGLWHDPVDHHEHPQHPEEMVNEAQAAKLALSSILIDTINMTEEHKVSETDIEEVVFLEDKIRYAVSVAEDLPWDRKQFYDAVADAKEQAVNNLTMQEVLGRDYKEWCEDVYDQPGKSVRVGIMNVGKPLLWVWNKAHESTTTFLDEVHEFSTARNLDVSAVMTTFQDTDGNFNRELALFVWNAECVGNAEEFRKRGEDVLGLCNWKKKATEETPSISDVTEKNIFESIKQMELPLFNVWQQTELAKSRKQVAPLLRQAISGHSLEKL</sequence>
<keyword evidence="7" id="KW-1185">Reference proteome</keyword>
<evidence type="ECO:0000256" key="3">
    <source>
        <dbReference type="ARBA" id="ARBA00022801"/>
    </source>
</evidence>
<dbReference type="SUPFAM" id="SSF64182">
    <property type="entry name" value="DHH phosphoesterases"/>
    <property type="match status" value="1"/>
</dbReference>
<dbReference type="InterPro" id="IPR038763">
    <property type="entry name" value="DHH_sf"/>
</dbReference>
<dbReference type="SMART" id="SM01131">
    <property type="entry name" value="DHHA2"/>
    <property type="match status" value="1"/>
</dbReference>
<dbReference type="InterPro" id="IPR001667">
    <property type="entry name" value="DDH_dom"/>
</dbReference>
<dbReference type="Pfam" id="PF01368">
    <property type="entry name" value="DHH"/>
    <property type="match status" value="1"/>
</dbReference>
<evidence type="ECO:0000256" key="1">
    <source>
        <dbReference type="ARBA" id="ARBA00001936"/>
    </source>
</evidence>
<dbReference type="Pfam" id="PF02833">
    <property type="entry name" value="DHHA2"/>
    <property type="match status" value="1"/>
</dbReference>
<keyword evidence="4" id="KW-0464">Manganese</keyword>
<dbReference type="GO" id="GO:0004309">
    <property type="term" value="F:exopolyphosphatase activity"/>
    <property type="evidence" value="ECO:0007669"/>
    <property type="project" value="TreeGrafter"/>
</dbReference>
<dbReference type="OrthoDB" id="374045at2759"/>
<dbReference type="Gene3D" id="3.90.1640.10">
    <property type="entry name" value="inorganic pyrophosphatase (n-terminal core)"/>
    <property type="match status" value="1"/>
</dbReference>
<organism evidence="6 7">
    <name type="scientific">Ascosphaera apis ARSEF 7405</name>
    <dbReference type="NCBI Taxonomy" id="392613"/>
    <lineage>
        <taxon>Eukaryota</taxon>
        <taxon>Fungi</taxon>
        <taxon>Dikarya</taxon>
        <taxon>Ascomycota</taxon>
        <taxon>Pezizomycotina</taxon>
        <taxon>Eurotiomycetes</taxon>
        <taxon>Eurotiomycetidae</taxon>
        <taxon>Onygenales</taxon>
        <taxon>Ascosphaeraceae</taxon>
        <taxon>Ascosphaera</taxon>
    </lineage>
</organism>
<feature type="domain" description="DHHA2" evidence="5">
    <location>
        <begin position="296"/>
        <end position="476"/>
    </location>
</feature>
<reference evidence="6 7" key="1">
    <citation type="journal article" date="2016" name="Genome Biol. Evol.">
        <title>Divergent and convergent evolution of fungal pathogenicity.</title>
        <authorList>
            <person name="Shang Y."/>
            <person name="Xiao G."/>
            <person name="Zheng P."/>
            <person name="Cen K."/>
            <person name="Zhan S."/>
            <person name="Wang C."/>
        </authorList>
    </citation>
    <scope>NUCLEOTIDE SEQUENCE [LARGE SCALE GENOMIC DNA]</scope>
    <source>
        <strain evidence="6 7">ARSEF 7405</strain>
    </source>
</reference>
<accession>A0A167Y835</accession>
<dbReference type="InterPro" id="IPR038222">
    <property type="entry name" value="DHHA2_dom_sf"/>
</dbReference>
<dbReference type="PANTHER" id="PTHR12112:SF39">
    <property type="entry name" value="EG:152A3.5 PROTEIN (FBGN0003116_PN PROTEIN)"/>
    <property type="match status" value="1"/>
</dbReference>
<proteinExistence type="predicted"/>
<evidence type="ECO:0000256" key="2">
    <source>
        <dbReference type="ARBA" id="ARBA00022723"/>
    </source>
</evidence>
<comment type="cofactor">
    <cofactor evidence="1">
        <name>Mn(2+)</name>
        <dbReference type="ChEBI" id="CHEBI:29035"/>
    </cofactor>
</comment>
<name>A0A167Y835_9EURO</name>